<gene>
    <name evidence="1" type="ORF">TorRG33x02_259960</name>
</gene>
<comment type="caution">
    <text evidence="1">The sequence shown here is derived from an EMBL/GenBank/DDBJ whole genome shotgun (WGS) entry which is preliminary data.</text>
</comment>
<sequence>MRDPSSLVLGTRVWTDTRRDWLHVRTKGFLSLRRLLLPSVSID</sequence>
<proteinExistence type="predicted"/>
<protein>
    <submittedName>
        <fullName evidence="1">Uncharacterized protein</fullName>
    </submittedName>
</protein>
<accession>A0A2P5D793</accession>
<evidence type="ECO:0000313" key="2">
    <source>
        <dbReference type="Proteomes" id="UP000237000"/>
    </source>
</evidence>
<dbReference type="AlphaFoldDB" id="A0A2P5D793"/>
<dbReference type="EMBL" id="JXTC01000290">
    <property type="protein sequence ID" value="PON69169.1"/>
    <property type="molecule type" value="Genomic_DNA"/>
</dbReference>
<keyword evidence="2" id="KW-1185">Reference proteome</keyword>
<evidence type="ECO:0000313" key="1">
    <source>
        <dbReference type="EMBL" id="PON69169.1"/>
    </source>
</evidence>
<name>A0A2P5D793_TREOI</name>
<organism evidence="1 2">
    <name type="scientific">Trema orientale</name>
    <name type="common">Charcoal tree</name>
    <name type="synonym">Celtis orientalis</name>
    <dbReference type="NCBI Taxonomy" id="63057"/>
    <lineage>
        <taxon>Eukaryota</taxon>
        <taxon>Viridiplantae</taxon>
        <taxon>Streptophyta</taxon>
        <taxon>Embryophyta</taxon>
        <taxon>Tracheophyta</taxon>
        <taxon>Spermatophyta</taxon>
        <taxon>Magnoliopsida</taxon>
        <taxon>eudicotyledons</taxon>
        <taxon>Gunneridae</taxon>
        <taxon>Pentapetalae</taxon>
        <taxon>rosids</taxon>
        <taxon>fabids</taxon>
        <taxon>Rosales</taxon>
        <taxon>Cannabaceae</taxon>
        <taxon>Trema</taxon>
    </lineage>
</organism>
<dbReference type="InParanoid" id="A0A2P5D793"/>
<dbReference type="Proteomes" id="UP000237000">
    <property type="component" value="Unassembled WGS sequence"/>
</dbReference>
<reference evidence="2" key="1">
    <citation type="submission" date="2016-06" db="EMBL/GenBank/DDBJ databases">
        <title>Parallel loss of symbiosis genes in relatives of nitrogen-fixing non-legume Parasponia.</title>
        <authorList>
            <person name="Van Velzen R."/>
            <person name="Holmer R."/>
            <person name="Bu F."/>
            <person name="Rutten L."/>
            <person name="Van Zeijl A."/>
            <person name="Liu W."/>
            <person name="Santuari L."/>
            <person name="Cao Q."/>
            <person name="Sharma T."/>
            <person name="Shen D."/>
            <person name="Roswanjaya Y."/>
            <person name="Wardhani T."/>
            <person name="Kalhor M.S."/>
            <person name="Jansen J."/>
            <person name="Van den Hoogen J."/>
            <person name="Gungor B."/>
            <person name="Hartog M."/>
            <person name="Hontelez J."/>
            <person name="Verver J."/>
            <person name="Yang W.-C."/>
            <person name="Schijlen E."/>
            <person name="Repin R."/>
            <person name="Schilthuizen M."/>
            <person name="Schranz E."/>
            <person name="Heidstra R."/>
            <person name="Miyata K."/>
            <person name="Fedorova E."/>
            <person name="Kohlen W."/>
            <person name="Bisseling T."/>
            <person name="Smit S."/>
            <person name="Geurts R."/>
        </authorList>
    </citation>
    <scope>NUCLEOTIDE SEQUENCE [LARGE SCALE GENOMIC DNA]</scope>
    <source>
        <strain evidence="2">cv. RG33-2</strain>
    </source>
</reference>